<accession>A0A0S2I6A4</accession>
<dbReference type="KEGG" id="blq:L21SP5_03925"/>
<evidence type="ECO:0000313" key="1">
    <source>
        <dbReference type="EMBL" id="ALO17516.1"/>
    </source>
</evidence>
<keyword evidence="2" id="KW-1185">Reference proteome</keyword>
<dbReference type="AlphaFoldDB" id="A0A0S2I6A4"/>
<dbReference type="Proteomes" id="UP000064893">
    <property type="component" value="Chromosome"/>
</dbReference>
<gene>
    <name evidence="1" type="ORF">L21SP5_03925</name>
</gene>
<protein>
    <submittedName>
        <fullName evidence="1">Uncharacterized protein</fullName>
    </submittedName>
</protein>
<evidence type="ECO:0000313" key="2">
    <source>
        <dbReference type="Proteomes" id="UP000064893"/>
    </source>
</evidence>
<name>A0A0S2I6A4_9BACT</name>
<organism evidence="1 2">
    <name type="scientific">Salinivirga cyanobacteriivorans</name>
    <dbReference type="NCBI Taxonomy" id="1307839"/>
    <lineage>
        <taxon>Bacteria</taxon>
        <taxon>Pseudomonadati</taxon>
        <taxon>Bacteroidota</taxon>
        <taxon>Bacteroidia</taxon>
        <taxon>Bacteroidales</taxon>
        <taxon>Salinivirgaceae</taxon>
        <taxon>Salinivirga</taxon>
    </lineage>
</organism>
<dbReference type="EMBL" id="CP013118">
    <property type="protein sequence ID" value="ALO17516.1"/>
    <property type="molecule type" value="Genomic_DNA"/>
</dbReference>
<reference evidence="1 2" key="1">
    <citation type="submission" date="2015-11" db="EMBL/GenBank/DDBJ databases">
        <title>Description and complete genome sequence of a novel strain predominating in hypersaline microbial mats and representing a new family of the Bacteriodetes phylum.</title>
        <authorList>
            <person name="Spring S."/>
            <person name="Bunk B."/>
            <person name="Sproer C."/>
            <person name="Klenk H.-P."/>
        </authorList>
    </citation>
    <scope>NUCLEOTIDE SEQUENCE [LARGE SCALE GENOMIC DNA]</scope>
    <source>
        <strain evidence="1 2">L21-Spi-D4</strain>
    </source>
</reference>
<sequence length="64" mass="7951">MKMLDHQKNILRNLHHNHNLFIKEIKKSIQWLSEQELKDLEQWISKELVQVYDHEVQRLFRMAV</sequence>
<proteinExistence type="predicted"/>